<dbReference type="Proteomes" id="UP000240883">
    <property type="component" value="Unassembled WGS sequence"/>
</dbReference>
<evidence type="ECO:0000313" key="2">
    <source>
        <dbReference type="Proteomes" id="UP000240883"/>
    </source>
</evidence>
<evidence type="ECO:0000313" key="1">
    <source>
        <dbReference type="EMBL" id="PSN71432.1"/>
    </source>
</evidence>
<proteinExistence type="predicted"/>
<dbReference type="EMBL" id="KZ678131">
    <property type="protein sequence ID" value="PSN71432.1"/>
    <property type="molecule type" value="Genomic_DNA"/>
</dbReference>
<dbReference type="AlphaFoldDB" id="A0A2T2P1A1"/>
<protein>
    <submittedName>
        <fullName evidence="1">Uncharacterized protein</fullName>
    </submittedName>
</protein>
<keyword evidence="2" id="KW-1185">Reference proteome</keyword>
<gene>
    <name evidence="1" type="ORF">BS50DRAFT_283095</name>
</gene>
<organism evidence="1 2">
    <name type="scientific">Corynespora cassiicola Philippines</name>
    <dbReference type="NCBI Taxonomy" id="1448308"/>
    <lineage>
        <taxon>Eukaryota</taxon>
        <taxon>Fungi</taxon>
        <taxon>Dikarya</taxon>
        <taxon>Ascomycota</taxon>
        <taxon>Pezizomycotina</taxon>
        <taxon>Dothideomycetes</taxon>
        <taxon>Pleosporomycetidae</taxon>
        <taxon>Pleosporales</taxon>
        <taxon>Corynesporascaceae</taxon>
        <taxon>Corynespora</taxon>
    </lineage>
</organism>
<name>A0A2T2P1A1_CORCC</name>
<sequence>MVPANTQLPLIPVTDLELVIYFYNLVSRPMVALRLYARGWGPARITNALNKYRKPDPPYLRNTCTVKCNTAFRRGKEMYGEDWHEANHEKFQHVDDCDATDILYDSIKGNDLCDPDLLEVANGLVEYPDDVELGPLTKCIRYCVENGIHCPVSRAHELAMGLEGGEMPEEFLVKVKTEFDHE</sequence>
<reference evidence="1 2" key="1">
    <citation type="journal article" date="2018" name="Front. Microbiol.">
        <title>Genome-Wide Analysis of Corynespora cassiicola Leaf Fall Disease Putative Effectors.</title>
        <authorList>
            <person name="Lopez D."/>
            <person name="Ribeiro S."/>
            <person name="Label P."/>
            <person name="Fumanal B."/>
            <person name="Venisse J.S."/>
            <person name="Kohler A."/>
            <person name="de Oliveira R.R."/>
            <person name="Labutti K."/>
            <person name="Lipzen A."/>
            <person name="Lail K."/>
            <person name="Bauer D."/>
            <person name="Ohm R.A."/>
            <person name="Barry K.W."/>
            <person name="Spatafora J."/>
            <person name="Grigoriev I.V."/>
            <person name="Martin F.M."/>
            <person name="Pujade-Renaud V."/>
        </authorList>
    </citation>
    <scope>NUCLEOTIDE SEQUENCE [LARGE SCALE GENOMIC DNA]</scope>
    <source>
        <strain evidence="1 2">Philippines</strain>
    </source>
</reference>
<accession>A0A2T2P1A1</accession>
<dbReference type="OrthoDB" id="3792684at2759"/>